<evidence type="ECO:0000256" key="1">
    <source>
        <dbReference type="SAM" id="Phobius"/>
    </source>
</evidence>
<protein>
    <submittedName>
        <fullName evidence="2">Permease</fullName>
    </submittedName>
</protein>
<keyword evidence="3" id="KW-1185">Reference proteome</keyword>
<feature type="transmembrane region" description="Helical" evidence="1">
    <location>
        <begin position="103"/>
        <end position="121"/>
    </location>
</feature>
<dbReference type="RefSeq" id="WP_138211170.1">
    <property type="nucleotide sequence ID" value="NZ_CBCRUQ010000007.1"/>
</dbReference>
<keyword evidence="1" id="KW-0812">Transmembrane</keyword>
<dbReference type="Pfam" id="PF06166">
    <property type="entry name" value="DUF979"/>
    <property type="match status" value="1"/>
</dbReference>
<feature type="transmembrane region" description="Helical" evidence="1">
    <location>
        <begin position="167"/>
        <end position="189"/>
    </location>
</feature>
<gene>
    <name evidence="2" type="ORF">NCTC503_02691</name>
</gene>
<accession>A0A4U9RWW2</accession>
<dbReference type="InterPro" id="IPR009323">
    <property type="entry name" value="DUF979"/>
</dbReference>
<dbReference type="Proteomes" id="UP000308489">
    <property type="component" value="Chromosome 1"/>
</dbReference>
<organism evidence="2 3">
    <name type="scientific">Hathewaya histolytica</name>
    <name type="common">Clostridium histolyticum</name>
    <dbReference type="NCBI Taxonomy" id="1498"/>
    <lineage>
        <taxon>Bacteria</taxon>
        <taxon>Bacillati</taxon>
        <taxon>Bacillota</taxon>
        <taxon>Clostridia</taxon>
        <taxon>Eubacteriales</taxon>
        <taxon>Clostridiaceae</taxon>
        <taxon>Hathewaya</taxon>
    </lineage>
</organism>
<dbReference type="KEGG" id="hhw:NCTC503_02691"/>
<reference evidence="2 3" key="1">
    <citation type="submission" date="2019-05" db="EMBL/GenBank/DDBJ databases">
        <authorList>
            <consortium name="Pathogen Informatics"/>
        </authorList>
    </citation>
    <scope>NUCLEOTIDE SEQUENCE [LARGE SCALE GENOMIC DNA]</scope>
    <source>
        <strain evidence="2 3">NCTC503</strain>
    </source>
</reference>
<feature type="transmembrane region" description="Helical" evidence="1">
    <location>
        <begin position="42"/>
        <end position="58"/>
    </location>
</feature>
<proteinExistence type="predicted"/>
<keyword evidence="1" id="KW-0472">Membrane</keyword>
<dbReference type="EMBL" id="LR590481">
    <property type="protein sequence ID" value="VTQ96358.1"/>
    <property type="molecule type" value="Genomic_DNA"/>
</dbReference>
<feature type="transmembrane region" description="Helical" evidence="1">
    <location>
        <begin position="222"/>
        <end position="240"/>
    </location>
</feature>
<feature type="transmembrane region" description="Helical" evidence="1">
    <location>
        <begin position="195"/>
        <end position="215"/>
    </location>
</feature>
<evidence type="ECO:0000313" key="3">
    <source>
        <dbReference type="Proteomes" id="UP000308489"/>
    </source>
</evidence>
<dbReference type="OrthoDB" id="1689651at2"/>
<feature type="transmembrane region" description="Helical" evidence="1">
    <location>
        <begin position="6"/>
        <end position="30"/>
    </location>
</feature>
<keyword evidence="1" id="KW-1133">Transmembrane helix</keyword>
<evidence type="ECO:0000313" key="2">
    <source>
        <dbReference type="EMBL" id="VTQ96358.1"/>
    </source>
</evidence>
<dbReference type="AlphaFoldDB" id="A0A4U9RWW2"/>
<feature type="transmembrane region" description="Helical" evidence="1">
    <location>
        <begin position="290"/>
        <end position="308"/>
    </location>
</feature>
<name>A0A4U9RWW2_HATHI</name>
<sequence length="309" mass="32642">MDIKQISIMLLEFFYMLTGIIMLMTTYFILKDDKHPTRIGTASFWSILGFIFIFGKYVPSKLVGALLLIIGLLTLTKQVKIGSIKTISDSFREEQSKKIGGKIFIPSLALAVVAFAVAQYTKLGGQVAIGMSALAGLILTLFITKSPAKNIALDGDRMLQQVGSSSILPQLLAALGTVFTAAGVGQVISKGISTIIPQGNILLGVTAYCLGMAIFTMIMGNAFAAFAVITAGVGVPFVFAQGANPAIAGALALTAGYCGTLLTPMAANFNIVPAALLESKNKNRVIISQAPVAILLLIIHIALMYFLAF</sequence>
<feature type="transmembrane region" description="Helical" evidence="1">
    <location>
        <begin position="127"/>
        <end position="146"/>
    </location>
</feature>
<feature type="transmembrane region" description="Helical" evidence="1">
    <location>
        <begin position="246"/>
        <end position="269"/>
    </location>
</feature>